<feature type="transmembrane region" description="Helical" evidence="7">
    <location>
        <begin position="438"/>
        <end position="462"/>
    </location>
</feature>
<sequence length="500" mass="56945">MNLCGIMSMSLFGLLILVLGVVFPQIFPGIMKKQLEKKLVLSEDSETIGNFISPPVPIFMQFYIFNVTNAPAVLEGEKAVLDQIGPFTYEEKRMKFDLFWELEDKTVEYQQNKTFFFRADMSNGLTEDTLLTVVNPVLISLGAKFSRLPSLTHGILQLLALRHDMSPFITRKAGHLLYHGYDEPLLEQLSPLTRNPIHAMGKFGFFFPKNHSSDGIYRIHTGAQGLNTLQVIDEFQEEPMLPYWLTDVCNMINGTEGSQFPQPITEDKKLMMYSSDLCRSLYFKFEKKINHGDLVLNRYTLPYEVLAKSPENDCFCSDDFTCRDSMVNLSPCKDGSPVVASTPHFYMGTEETINDVVGLNPVKEEHETYLDIEPNTGVTFRAHKRLQINMPLKRYEALPDLQKVREVILPIMWLNESAVVPVERADALNAKLTVPLIVVRYVCIAMVAMGVIILLLALAFIVKMCKAPKNEKEKVNEKLKKEAINDYDRSEVYKHLFTKA</sequence>
<evidence type="ECO:0000256" key="1">
    <source>
        <dbReference type="ARBA" id="ARBA00004370"/>
    </source>
</evidence>
<dbReference type="InterPro" id="IPR005429">
    <property type="entry name" value="LimpII"/>
</dbReference>
<dbReference type="PRINTS" id="PR01611">
    <property type="entry name" value="LIMPII"/>
</dbReference>
<comment type="similarity">
    <text evidence="2">Belongs to the CD36 family.</text>
</comment>
<dbReference type="GO" id="GO:0005044">
    <property type="term" value="F:scavenger receptor activity"/>
    <property type="evidence" value="ECO:0007669"/>
    <property type="project" value="InterPro"/>
</dbReference>
<evidence type="ECO:0000256" key="7">
    <source>
        <dbReference type="SAM" id="Phobius"/>
    </source>
</evidence>
<evidence type="ECO:0000256" key="5">
    <source>
        <dbReference type="ARBA" id="ARBA00023136"/>
    </source>
</evidence>
<evidence type="ECO:0000256" key="4">
    <source>
        <dbReference type="ARBA" id="ARBA00022989"/>
    </source>
</evidence>
<reference evidence="9" key="1">
    <citation type="submission" date="2025-08" db="UniProtKB">
        <authorList>
            <consortium name="RefSeq"/>
        </authorList>
    </citation>
    <scope>IDENTIFICATION</scope>
    <source>
        <tissue evidence="9">Whole organism</tissue>
    </source>
</reference>
<dbReference type="GO" id="GO:0005764">
    <property type="term" value="C:lysosome"/>
    <property type="evidence" value="ECO:0007669"/>
    <property type="project" value="InterPro"/>
</dbReference>
<comment type="subcellular location">
    <subcellularLocation>
        <location evidence="1">Membrane</location>
    </subcellularLocation>
</comment>
<dbReference type="PRINTS" id="PR01609">
    <property type="entry name" value="CD36FAMILY"/>
</dbReference>
<accession>A0A8B7PKG7</accession>
<dbReference type="PANTHER" id="PTHR11923:SF51">
    <property type="entry name" value="LYSOSOME MEMBRANE PROTEIN 2"/>
    <property type="match status" value="1"/>
</dbReference>
<dbReference type="OMA" id="KFGFLWT"/>
<dbReference type="Proteomes" id="UP000694843">
    <property type="component" value="Unplaced"/>
</dbReference>
<dbReference type="OrthoDB" id="18585at2759"/>
<evidence type="ECO:0000256" key="6">
    <source>
        <dbReference type="ARBA" id="ARBA00023180"/>
    </source>
</evidence>
<dbReference type="InterPro" id="IPR002159">
    <property type="entry name" value="CD36_fam"/>
</dbReference>
<keyword evidence="8" id="KW-1185">Reference proteome</keyword>
<dbReference type="GeneID" id="108681916"/>
<evidence type="ECO:0000256" key="2">
    <source>
        <dbReference type="ARBA" id="ARBA00010532"/>
    </source>
</evidence>
<organism evidence="8 9">
    <name type="scientific">Hyalella azteca</name>
    <name type="common">Amphipod</name>
    <dbReference type="NCBI Taxonomy" id="294128"/>
    <lineage>
        <taxon>Eukaryota</taxon>
        <taxon>Metazoa</taxon>
        <taxon>Ecdysozoa</taxon>
        <taxon>Arthropoda</taxon>
        <taxon>Crustacea</taxon>
        <taxon>Multicrustacea</taxon>
        <taxon>Malacostraca</taxon>
        <taxon>Eumalacostraca</taxon>
        <taxon>Peracarida</taxon>
        <taxon>Amphipoda</taxon>
        <taxon>Senticaudata</taxon>
        <taxon>Talitrida</taxon>
        <taxon>Talitroidea</taxon>
        <taxon>Hyalellidae</taxon>
        <taxon>Hyalella</taxon>
    </lineage>
</organism>
<dbReference type="KEGG" id="hazt:108681916"/>
<dbReference type="RefSeq" id="XP_018026485.1">
    <property type="nucleotide sequence ID" value="XM_018170996.2"/>
</dbReference>
<keyword evidence="3 7" id="KW-0812">Transmembrane</keyword>
<evidence type="ECO:0000313" key="8">
    <source>
        <dbReference type="Proteomes" id="UP000694843"/>
    </source>
</evidence>
<keyword evidence="4 7" id="KW-1133">Transmembrane helix</keyword>
<keyword evidence="6" id="KW-0325">Glycoprotein</keyword>
<gene>
    <name evidence="9" type="primary">LOC108681916</name>
</gene>
<dbReference type="AlphaFoldDB" id="A0A8B7PKG7"/>
<dbReference type="Pfam" id="PF01130">
    <property type="entry name" value="CD36"/>
    <property type="match status" value="1"/>
</dbReference>
<name>A0A8B7PKG7_HYAAZ</name>
<keyword evidence="5 7" id="KW-0472">Membrane</keyword>
<evidence type="ECO:0000256" key="3">
    <source>
        <dbReference type="ARBA" id="ARBA00022692"/>
    </source>
</evidence>
<protein>
    <submittedName>
        <fullName evidence="9">Lysosome membrane protein 2-like</fullName>
    </submittedName>
</protein>
<dbReference type="PANTHER" id="PTHR11923">
    <property type="entry name" value="SCAVENGER RECEPTOR CLASS B TYPE-1 SR-B1"/>
    <property type="match status" value="1"/>
</dbReference>
<evidence type="ECO:0000313" key="9">
    <source>
        <dbReference type="RefSeq" id="XP_018026485.1"/>
    </source>
</evidence>
<proteinExistence type="inferred from homology"/>
<dbReference type="GO" id="GO:0016020">
    <property type="term" value="C:membrane"/>
    <property type="evidence" value="ECO:0007669"/>
    <property type="project" value="UniProtKB-SubCell"/>
</dbReference>